<evidence type="ECO:0000313" key="2">
    <source>
        <dbReference type="EMBL" id="KAB1219896.1"/>
    </source>
</evidence>
<evidence type="ECO:0000256" key="1">
    <source>
        <dbReference type="SAM" id="Phobius"/>
    </source>
</evidence>
<dbReference type="OrthoDB" id="980994at2759"/>
<organism evidence="2 3">
    <name type="scientific">Morella rubra</name>
    <name type="common">Chinese bayberry</name>
    <dbReference type="NCBI Taxonomy" id="262757"/>
    <lineage>
        <taxon>Eukaryota</taxon>
        <taxon>Viridiplantae</taxon>
        <taxon>Streptophyta</taxon>
        <taxon>Embryophyta</taxon>
        <taxon>Tracheophyta</taxon>
        <taxon>Spermatophyta</taxon>
        <taxon>Magnoliopsida</taxon>
        <taxon>eudicotyledons</taxon>
        <taxon>Gunneridae</taxon>
        <taxon>Pentapetalae</taxon>
        <taxon>rosids</taxon>
        <taxon>fabids</taxon>
        <taxon>Fagales</taxon>
        <taxon>Myricaceae</taxon>
        <taxon>Morella</taxon>
    </lineage>
</organism>
<name>A0A6A1W6F1_9ROSI</name>
<keyword evidence="3" id="KW-1185">Reference proteome</keyword>
<sequence>MLVSAAPLDLNWFLQLILTVFLIAVGLLHLVRKTASKYFEVDANFEAGRGGGERSDSSPMPGVLVDNQAACAHCANPATKKCSRCKAVRYW</sequence>
<reference evidence="2 3" key="1">
    <citation type="journal article" date="2019" name="Plant Biotechnol. J.">
        <title>The red bayberry genome and genetic basis of sex determination.</title>
        <authorList>
            <person name="Jia H.M."/>
            <person name="Jia H.J."/>
            <person name="Cai Q.L."/>
            <person name="Wang Y."/>
            <person name="Zhao H.B."/>
            <person name="Yang W.F."/>
            <person name="Wang G.Y."/>
            <person name="Li Y.H."/>
            <person name="Zhan D.L."/>
            <person name="Shen Y.T."/>
            <person name="Niu Q.F."/>
            <person name="Chang L."/>
            <person name="Qiu J."/>
            <person name="Zhao L."/>
            <person name="Xie H.B."/>
            <person name="Fu W.Y."/>
            <person name="Jin J."/>
            <person name="Li X.W."/>
            <person name="Jiao Y."/>
            <person name="Zhou C.C."/>
            <person name="Tu T."/>
            <person name="Chai C.Y."/>
            <person name="Gao J.L."/>
            <person name="Fan L.J."/>
            <person name="van de Weg E."/>
            <person name="Wang J.Y."/>
            <person name="Gao Z.S."/>
        </authorList>
    </citation>
    <scope>NUCLEOTIDE SEQUENCE [LARGE SCALE GENOMIC DNA]</scope>
    <source>
        <tissue evidence="2">Leaves</tissue>
    </source>
</reference>
<keyword evidence="1" id="KW-1133">Transmembrane helix</keyword>
<dbReference type="Proteomes" id="UP000516437">
    <property type="component" value="Chromosome 3"/>
</dbReference>
<evidence type="ECO:0000313" key="3">
    <source>
        <dbReference type="Proteomes" id="UP000516437"/>
    </source>
</evidence>
<dbReference type="GO" id="GO:0016787">
    <property type="term" value="F:hydrolase activity"/>
    <property type="evidence" value="ECO:0007669"/>
    <property type="project" value="UniProtKB-KW"/>
</dbReference>
<gene>
    <name evidence="2" type="ORF">CJ030_MR3G009538</name>
</gene>
<dbReference type="Gene3D" id="6.10.140.2220">
    <property type="match status" value="1"/>
</dbReference>
<dbReference type="EMBL" id="RXIC02000021">
    <property type="protein sequence ID" value="KAB1219896.1"/>
    <property type="molecule type" value="Genomic_DNA"/>
</dbReference>
<accession>A0A6A1W6F1</accession>
<dbReference type="AlphaFoldDB" id="A0A6A1W6F1"/>
<keyword evidence="2" id="KW-0378">Hydrolase</keyword>
<keyword evidence="1" id="KW-0812">Transmembrane</keyword>
<feature type="transmembrane region" description="Helical" evidence="1">
    <location>
        <begin position="12"/>
        <end position="31"/>
    </location>
</feature>
<keyword evidence="1" id="KW-0472">Membrane</keyword>
<comment type="caution">
    <text evidence="2">The sequence shown here is derived from an EMBL/GenBank/DDBJ whole genome shotgun (WGS) entry which is preliminary data.</text>
</comment>
<protein>
    <submittedName>
        <fullName evidence="2">Ubiquitin carboxyl-terminal hydrolase 19</fullName>
    </submittedName>
</protein>
<proteinExistence type="predicted"/>